<evidence type="ECO:0000256" key="4">
    <source>
        <dbReference type="ARBA" id="ARBA00022473"/>
    </source>
</evidence>
<dbReference type="GO" id="GO:0005634">
    <property type="term" value="C:nucleus"/>
    <property type="evidence" value="ECO:0007669"/>
    <property type="project" value="UniProtKB-SubCell"/>
</dbReference>
<evidence type="ECO:0000313" key="14">
    <source>
        <dbReference type="EMBL" id="CAF3637761.1"/>
    </source>
</evidence>
<dbReference type="Gene3D" id="1.10.10.60">
    <property type="entry name" value="Homeodomain-like"/>
    <property type="match status" value="1"/>
</dbReference>
<dbReference type="InterPro" id="IPR017970">
    <property type="entry name" value="Homeobox_CS"/>
</dbReference>
<name>A0A813TXA8_9BILA</name>
<dbReference type="SUPFAM" id="SSF46689">
    <property type="entry name" value="Homeodomain-like"/>
    <property type="match status" value="1"/>
</dbReference>
<feature type="compositionally biased region" description="Low complexity" evidence="10">
    <location>
        <begin position="99"/>
        <end position="121"/>
    </location>
</feature>
<reference evidence="13" key="1">
    <citation type="submission" date="2021-02" db="EMBL/GenBank/DDBJ databases">
        <authorList>
            <person name="Nowell W R."/>
        </authorList>
    </citation>
    <scope>NUCLEOTIDE SEQUENCE</scope>
</reference>
<dbReference type="Proteomes" id="UP000663845">
    <property type="component" value="Unassembled WGS sequence"/>
</dbReference>
<dbReference type="Proteomes" id="UP000663868">
    <property type="component" value="Unassembled WGS sequence"/>
</dbReference>
<keyword evidence="6 8" id="KW-0371">Homeobox</keyword>
<dbReference type="GO" id="GO:0048513">
    <property type="term" value="P:animal organ development"/>
    <property type="evidence" value="ECO:0007669"/>
    <property type="project" value="UniProtKB-ARBA"/>
</dbReference>
<evidence type="ECO:0000256" key="8">
    <source>
        <dbReference type="PROSITE-ProRule" id="PRU00108"/>
    </source>
</evidence>
<dbReference type="GO" id="GO:0000978">
    <property type="term" value="F:RNA polymerase II cis-regulatory region sequence-specific DNA binding"/>
    <property type="evidence" value="ECO:0007669"/>
    <property type="project" value="TreeGrafter"/>
</dbReference>
<dbReference type="EMBL" id="CAJOBB010001461">
    <property type="protein sequence ID" value="CAF3860560.1"/>
    <property type="molecule type" value="Genomic_DNA"/>
</dbReference>
<proteinExistence type="inferred from homology"/>
<evidence type="ECO:0000256" key="1">
    <source>
        <dbReference type="ARBA" id="ARBA00003263"/>
    </source>
</evidence>
<comment type="subcellular location">
    <subcellularLocation>
        <location evidence="2 8 9">Nucleus</location>
    </subcellularLocation>
</comment>
<dbReference type="PANTHER" id="PTHR45664">
    <property type="entry name" value="PROTEIN ZERKNUELLT 1-RELATED"/>
    <property type="match status" value="1"/>
</dbReference>
<evidence type="ECO:0000256" key="6">
    <source>
        <dbReference type="ARBA" id="ARBA00023155"/>
    </source>
</evidence>
<dbReference type="PROSITE" id="PS50071">
    <property type="entry name" value="HOMEOBOX_2"/>
    <property type="match status" value="1"/>
</dbReference>
<evidence type="ECO:0000256" key="2">
    <source>
        <dbReference type="ARBA" id="ARBA00004123"/>
    </source>
</evidence>
<sequence length="306" mass="34906">MVNTEHHHPLVSWEAIYQQQNDYYMNMPTNSSTNMNNTNQSSSTNTPPIILSSSASISDKNSSSPSSEFNSITLPNNKEVYPWMSDKKHGSKKLKSNSKNHNTTLNSSTSSTSDKSNSTASKRARTAYTSAQLVELEKEFLYSKYLNRPRRIELAQTLCLTERQIKIWFQNRRMKDKKDGKSRTAYTNGCTMNLNNSPLASSTTEKDDLTFRSYHHHSYYTTPLPHPPPSSMPVTYHSQIDYNPSSSTIDAYDMSTNYPMKQSNYYLNGHNLKANYNSSSYDNYYFNSENSTIHHQQSGPVLPSFN</sequence>
<dbReference type="InterPro" id="IPR020479">
    <property type="entry name" value="HD_metazoa"/>
</dbReference>
<comment type="caution">
    <text evidence="13">The sequence shown here is derived from an EMBL/GenBank/DDBJ whole genome shotgun (WGS) entry which is preliminary data.</text>
</comment>
<dbReference type="EMBL" id="CAJOAZ010000397">
    <property type="protein sequence ID" value="CAF3637761.1"/>
    <property type="molecule type" value="Genomic_DNA"/>
</dbReference>
<feature type="region of interest" description="Disordered" evidence="10">
    <location>
        <begin position="27"/>
        <end position="123"/>
    </location>
</feature>
<evidence type="ECO:0000256" key="9">
    <source>
        <dbReference type="RuleBase" id="RU000682"/>
    </source>
</evidence>
<evidence type="ECO:0000256" key="10">
    <source>
        <dbReference type="SAM" id="MobiDB-lite"/>
    </source>
</evidence>
<feature type="DNA-binding region" description="Homeobox" evidence="8">
    <location>
        <begin position="121"/>
        <end position="180"/>
    </location>
</feature>
<evidence type="ECO:0000256" key="7">
    <source>
        <dbReference type="ARBA" id="ARBA00023242"/>
    </source>
</evidence>
<dbReference type="PRINTS" id="PR00024">
    <property type="entry name" value="HOMEOBOX"/>
</dbReference>
<evidence type="ECO:0000256" key="5">
    <source>
        <dbReference type="ARBA" id="ARBA00023125"/>
    </source>
</evidence>
<dbReference type="AlphaFoldDB" id="A0A813TXA8"/>
<comment type="function">
    <text evidence="1">Sequence-specific transcription factor which is part of a developmental regulatory system that provides cells with specific positional identities on the anterior-posterior axis.</text>
</comment>
<dbReference type="EMBL" id="CAJNOG010000038">
    <property type="protein sequence ID" value="CAF0818627.1"/>
    <property type="molecule type" value="Genomic_DNA"/>
</dbReference>
<dbReference type="Proteomes" id="UP000663860">
    <property type="component" value="Unassembled WGS sequence"/>
</dbReference>
<evidence type="ECO:0000259" key="11">
    <source>
        <dbReference type="PROSITE" id="PS50071"/>
    </source>
</evidence>
<evidence type="ECO:0000313" key="12">
    <source>
        <dbReference type="EMBL" id="CAF0780389.1"/>
    </source>
</evidence>
<gene>
    <name evidence="12" type="ORF">IZO911_LOCUS5804</name>
    <name evidence="13" type="ORF">JYZ213_LOCUS6185</name>
    <name evidence="15" type="ORF">KXQ929_LOCUS20629</name>
    <name evidence="14" type="ORF">OXD698_LOCUS8296</name>
</gene>
<dbReference type="FunFam" id="1.10.10.60:FF:000176">
    <property type="entry name" value="pancreas/duodenum homeobox protein 1"/>
    <property type="match status" value="1"/>
</dbReference>
<keyword evidence="7 8" id="KW-0539">Nucleus</keyword>
<dbReference type="GO" id="GO:0000981">
    <property type="term" value="F:DNA-binding transcription factor activity, RNA polymerase II-specific"/>
    <property type="evidence" value="ECO:0007669"/>
    <property type="project" value="InterPro"/>
</dbReference>
<protein>
    <recommendedName>
        <fullName evidence="11">Homeobox domain-containing protein</fullName>
    </recommendedName>
</protein>
<keyword evidence="5 8" id="KW-0238">DNA-binding</keyword>
<keyword evidence="4" id="KW-0217">Developmental protein</keyword>
<dbReference type="Proteomes" id="UP000663844">
    <property type="component" value="Unassembled WGS sequence"/>
</dbReference>
<dbReference type="Pfam" id="PF00046">
    <property type="entry name" value="Homeodomain"/>
    <property type="match status" value="1"/>
</dbReference>
<evidence type="ECO:0000313" key="13">
    <source>
        <dbReference type="EMBL" id="CAF0818627.1"/>
    </source>
</evidence>
<accession>A0A813TXA8</accession>
<feature type="compositionally biased region" description="Basic residues" evidence="10">
    <location>
        <begin position="89"/>
        <end position="98"/>
    </location>
</feature>
<dbReference type="SMART" id="SM00389">
    <property type="entry name" value="HOX"/>
    <property type="match status" value="1"/>
</dbReference>
<evidence type="ECO:0000256" key="3">
    <source>
        <dbReference type="ARBA" id="ARBA00009107"/>
    </source>
</evidence>
<dbReference type="EMBL" id="CAJNOE010000035">
    <property type="protein sequence ID" value="CAF0780389.1"/>
    <property type="molecule type" value="Genomic_DNA"/>
</dbReference>
<dbReference type="InterPro" id="IPR009057">
    <property type="entry name" value="Homeodomain-like_sf"/>
</dbReference>
<organism evidence="13 16">
    <name type="scientific">Adineta steineri</name>
    <dbReference type="NCBI Taxonomy" id="433720"/>
    <lineage>
        <taxon>Eukaryota</taxon>
        <taxon>Metazoa</taxon>
        <taxon>Spiralia</taxon>
        <taxon>Gnathifera</taxon>
        <taxon>Rotifera</taxon>
        <taxon>Eurotatoria</taxon>
        <taxon>Bdelloidea</taxon>
        <taxon>Adinetida</taxon>
        <taxon>Adinetidae</taxon>
        <taxon>Adineta</taxon>
    </lineage>
</organism>
<dbReference type="PROSITE" id="PS00027">
    <property type="entry name" value="HOMEOBOX_1"/>
    <property type="match status" value="1"/>
</dbReference>
<dbReference type="InterPro" id="IPR001356">
    <property type="entry name" value="HD"/>
</dbReference>
<feature type="domain" description="Homeobox" evidence="11">
    <location>
        <begin position="119"/>
        <end position="179"/>
    </location>
</feature>
<evidence type="ECO:0000313" key="16">
    <source>
        <dbReference type="Proteomes" id="UP000663845"/>
    </source>
</evidence>
<dbReference type="GO" id="GO:0009952">
    <property type="term" value="P:anterior/posterior pattern specification"/>
    <property type="evidence" value="ECO:0007669"/>
    <property type="project" value="TreeGrafter"/>
</dbReference>
<feature type="compositionally biased region" description="Low complexity" evidence="10">
    <location>
        <begin position="27"/>
        <end position="72"/>
    </location>
</feature>
<comment type="similarity">
    <text evidence="3">Belongs to the Antp homeobox family.</text>
</comment>
<dbReference type="PANTHER" id="PTHR45664:SF11">
    <property type="entry name" value="HOMEOBOX PROTEIN HOX-B3"/>
    <property type="match status" value="1"/>
</dbReference>
<dbReference type="CDD" id="cd00086">
    <property type="entry name" value="homeodomain"/>
    <property type="match status" value="1"/>
</dbReference>
<evidence type="ECO:0000313" key="15">
    <source>
        <dbReference type="EMBL" id="CAF3860560.1"/>
    </source>
</evidence>